<dbReference type="AlphaFoldDB" id="A0A6N2AP58"/>
<organism evidence="1">
    <name type="scientific">Solanum chilense</name>
    <name type="common">Tomato</name>
    <name type="synonym">Lycopersicon chilense</name>
    <dbReference type="NCBI Taxonomy" id="4083"/>
    <lineage>
        <taxon>Eukaryota</taxon>
        <taxon>Viridiplantae</taxon>
        <taxon>Streptophyta</taxon>
        <taxon>Embryophyta</taxon>
        <taxon>Tracheophyta</taxon>
        <taxon>Spermatophyta</taxon>
        <taxon>Magnoliopsida</taxon>
        <taxon>eudicotyledons</taxon>
        <taxon>Gunneridae</taxon>
        <taxon>Pentapetalae</taxon>
        <taxon>asterids</taxon>
        <taxon>lamiids</taxon>
        <taxon>Solanales</taxon>
        <taxon>Solanaceae</taxon>
        <taxon>Solanoideae</taxon>
        <taxon>Solaneae</taxon>
        <taxon>Solanum</taxon>
        <taxon>Solanum subgen. Lycopersicon</taxon>
    </lineage>
</organism>
<evidence type="ECO:0000313" key="1">
    <source>
        <dbReference type="EMBL" id="TMW83539.1"/>
    </source>
</evidence>
<protein>
    <submittedName>
        <fullName evidence="1">Uncharacterized protein</fullName>
    </submittedName>
</protein>
<sequence length="72" mass="8313">MKRQKNCAEIAEVMTYEVIDSLSNPRWSVGGNYRLKKMLLKEDRGIHTKCGDTEAIDGQPSPRWTVLHIRHC</sequence>
<reference evidence="1" key="1">
    <citation type="submission" date="2019-05" db="EMBL/GenBank/DDBJ databases">
        <title>The de novo reference genome and transcriptome assemblies of the wild tomato species Solanum chilense.</title>
        <authorList>
            <person name="Stam R."/>
            <person name="Nosenko T."/>
            <person name="Hoerger A.C."/>
            <person name="Stephan W."/>
            <person name="Seidel M.A."/>
            <person name="Kuhn J.M.M."/>
            <person name="Haberer G."/>
            <person name="Tellier A."/>
        </authorList>
    </citation>
    <scope>NUCLEOTIDE SEQUENCE</scope>
    <source>
        <tissue evidence="1">Mature leaves</tissue>
    </source>
</reference>
<comment type="caution">
    <text evidence="1">The sequence shown here is derived from an EMBL/GenBank/DDBJ whole genome shotgun (WGS) entry which is preliminary data.</text>
</comment>
<dbReference type="EMBL" id="RXGB01011464">
    <property type="protein sequence ID" value="TMW83539.1"/>
    <property type="molecule type" value="Genomic_DNA"/>
</dbReference>
<name>A0A6N2AP58_SOLCI</name>
<accession>A0A6N2AP58</accession>
<proteinExistence type="predicted"/>
<gene>
    <name evidence="1" type="ORF">EJD97_001430</name>
</gene>